<gene>
    <name evidence="2" type="ORF">CRP01_39710</name>
</gene>
<name>A0A2D0MXD8_FLAN2</name>
<reference evidence="2 3" key="1">
    <citation type="submission" date="2017-10" db="EMBL/GenBank/DDBJ databases">
        <title>The draft genome sequence of Lewinella nigricans NBRC 102662.</title>
        <authorList>
            <person name="Wang K."/>
        </authorList>
    </citation>
    <scope>NUCLEOTIDE SEQUENCE [LARGE SCALE GENOMIC DNA]</scope>
    <source>
        <strain evidence="2 3">NBRC 102662</strain>
    </source>
</reference>
<organism evidence="2 3">
    <name type="scientific">Flavilitoribacter nigricans (strain ATCC 23147 / DSM 23189 / NBRC 102662 / NCIMB 1420 / SS-2)</name>
    <name type="common">Lewinella nigricans</name>
    <dbReference type="NCBI Taxonomy" id="1122177"/>
    <lineage>
        <taxon>Bacteria</taxon>
        <taxon>Pseudomonadati</taxon>
        <taxon>Bacteroidota</taxon>
        <taxon>Saprospiria</taxon>
        <taxon>Saprospirales</taxon>
        <taxon>Lewinellaceae</taxon>
        <taxon>Flavilitoribacter</taxon>
    </lineage>
</organism>
<accession>A0A2D0MXD8</accession>
<feature type="region of interest" description="Disordered" evidence="1">
    <location>
        <begin position="68"/>
        <end position="94"/>
    </location>
</feature>
<dbReference type="OrthoDB" id="798537at2"/>
<evidence type="ECO:0000313" key="3">
    <source>
        <dbReference type="Proteomes" id="UP000223913"/>
    </source>
</evidence>
<evidence type="ECO:0000313" key="2">
    <source>
        <dbReference type="EMBL" id="PHN00924.1"/>
    </source>
</evidence>
<dbReference type="Proteomes" id="UP000223913">
    <property type="component" value="Unassembled WGS sequence"/>
</dbReference>
<feature type="compositionally biased region" description="Basic and acidic residues" evidence="1">
    <location>
        <begin position="79"/>
        <end position="94"/>
    </location>
</feature>
<sequence>MSDFEKKVVDGFNAGYIIEKYQPDLAQLLLESVASADTPYVEGFIAGSKESILERERTRSKTISKLKSFGKSGIPRPTKGKDRDGKAEGFEIDI</sequence>
<evidence type="ECO:0000256" key="1">
    <source>
        <dbReference type="SAM" id="MobiDB-lite"/>
    </source>
</evidence>
<proteinExistence type="predicted"/>
<dbReference type="AlphaFoldDB" id="A0A2D0MXD8"/>
<comment type="caution">
    <text evidence="2">The sequence shown here is derived from an EMBL/GenBank/DDBJ whole genome shotgun (WGS) entry which is preliminary data.</text>
</comment>
<dbReference type="EMBL" id="PDUD01000069">
    <property type="protein sequence ID" value="PHN00924.1"/>
    <property type="molecule type" value="Genomic_DNA"/>
</dbReference>
<protein>
    <submittedName>
        <fullName evidence="2">Uncharacterized protein</fullName>
    </submittedName>
</protein>
<keyword evidence="3" id="KW-1185">Reference proteome</keyword>
<dbReference type="RefSeq" id="WP_099155663.1">
    <property type="nucleotide sequence ID" value="NZ_PDUD01000069.1"/>
</dbReference>